<evidence type="ECO:0000256" key="1">
    <source>
        <dbReference type="SAM" id="Phobius"/>
    </source>
</evidence>
<dbReference type="Gene3D" id="2.10.25.10">
    <property type="entry name" value="Laminin"/>
    <property type="match status" value="1"/>
</dbReference>
<gene>
    <name evidence="4" type="ORF">DGYR_LOCUS11602</name>
</gene>
<feature type="signal peptide" evidence="2">
    <location>
        <begin position="1"/>
        <end position="21"/>
    </location>
</feature>
<dbReference type="EMBL" id="CAJFCJ010000020">
    <property type="protein sequence ID" value="CAD5123990.1"/>
    <property type="molecule type" value="Genomic_DNA"/>
</dbReference>
<dbReference type="InterPro" id="IPR000742">
    <property type="entry name" value="EGF"/>
</dbReference>
<dbReference type="PROSITE" id="PS00022">
    <property type="entry name" value="EGF_1"/>
    <property type="match status" value="1"/>
</dbReference>
<keyword evidence="2" id="KW-0732">Signal</keyword>
<dbReference type="Proteomes" id="UP000549394">
    <property type="component" value="Unassembled WGS sequence"/>
</dbReference>
<dbReference type="SUPFAM" id="SSF57196">
    <property type="entry name" value="EGF/Laminin"/>
    <property type="match status" value="1"/>
</dbReference>
<evidence type="ECO:0000313" key="4">
    <source>
        <dbReference type="EMBL" id="CAD5123990.1"/>
    </source>
</evidence>
<evidence type="ECO:0000313" key="5">
    <source>
        <dbReference type="Proteomes" id="UP000549394"/>
    </source>
</evidence>
<accession>A0A7I8W602</accession>
<organism evidence="4 5">
    <name type="scientific">Dimorphilus gyrociliatus</name>
    <dbReference type="NCBI Taxonomy" id="2664684"/>
    <lineage>
        <taxon>Eukaryota</taxon>
        <taxon>Metazoa</taxon>
        <taxon>Spiralia</taxon>
        <taxon>Lophotrochozoa</taxon>
        <taxon>Annelida</taxon>
        <taxon>Polychaeta</taxon>
        <taxon>Polychaeta incertae sedis</taxon>
        <taxon>Dinophilidae</taxon>
        <taxon>Dimorphilus</taxon>
    </lineage>
</organism>
<proteinExistence type="predicted"/>
<keyword evidence="1" id="KW-0812">Transmembrane</keyword>
<reference evidence="4 5" key="1">
    <citation type="submission" date="2020-08" db="EMBL/GenBank/DDBJ databases">
        <authorList>
            <person name="Hejnol A."/>
        </authorList>
    </citation>
    <scope>NUCLEOTIDE SEQUENCE [LARGE SCALE GENOMIC DNA]</scope>
</reference>
<protein>
    <recommendedName>
        <fullName evidence="3">EGF-like domain-containing protein</fullName>
    </recommendedName>
</protein>
<keyword evidence="1" id="KW-1133">Transmembrane helix</keyword>
<keyword evidence="1" id="KW-0472">Membrane</keyword>
<keyword evidence="5" id="KW-1185">Reference proteome</keyword>
<evidence type="ECO:0000256" key="2">
    <source>
        <dbReference type="SAM" id="SignalP"/>
    </source>
</evidence>
<feature type="transmembrane region" description="Helical" evidence="1">
    <location>
        <begin position="154"/>
        <end position="171"/>
    </location>
</feature>
<name>A0A7I8W602_9ANNE</name>
<feature type="chain" id="PRO_5029532762" description="EGF-like domain-containing protein" evidence="2">
    <location>
        <begin position="22"/>
        <end position="210"/>
    </location>
</feature>
<feature type="domain" description="EGF-like" evidence="3">
    <location>
        <begin position="40"/>
        <end position="51"/>
    </location>
</feature>
<sequence length="210" mass="24366">MLNDKDLFICLLFSFFHQMFTKGPCENGGQYFKISNEAECICSQYFFGKFCERFKLSETEPTLSSGKVKLEWKSAIKLTRTYILLYKIDSQPPRMNILRSTDKCIQKNIGVVRQQVLLCILEVRWASKYLNITERSIPVDECIRIPVETNWNTLAGYCLAAGLILIVAGIVRSQRRKWTLIYSPERDRPMLVQKISDKQSTEREQLTSTV</sequence>
<dbReference type="AlphaFoldDB" id="A0A7I8W602"/>
<comment type="caution">
    <text evidence="4">The sequence shown here is derived from an EMBL/GenBank/DDBJ whole genome shotgun (WGS) entry which is preliminary data.</text>
</comment>
<evidence type="ECO:0000259" key="3">
    <source>
        <dbReference type="PROSITE" id="PS00022"/>
    </source>
</evidence>